<dbReference type="EMBL" id="WMBE01000001">
    <property type="protein sequence ID" value="MDG0865919.1"/>
    <property type="molecule type" value="Genomic_DNA"/>
</dbReference>
<dbReference type="InterPro" id="IPR020541">
    <property type="entry name" value="Chorismate_synthase_CS"/>
</dbReference>
<keyword evidence="6 11" id="KW-0288">FMN</keyword>
<dbReference type="Pfam" id="PF01264">
    <property type="entry name" value="Chorismate_synt"/>
    <property type="match status" value="1"/>
</dbReference>
<proteinExistence type="inferred from homology"/>
<feature type="binding site" evidence="11">
    <location>
        <begin position="313"/>
        <end position="317"/>
    </location>
    <ligand>
        <name>FMN</name>
        <dbReference type="ChEBI" id="CHEBI:58210"/>
    </ligand>
</feature>
<dbReference type="SUPFAM" id="SSF103263">
    <property type="entry name" value="Chorismate synthase, AroC"/>
    <property type="match status" value="1"/>
</dbReference>
<evidence type="ECO:0000256" key="6">
    <source>
        <dbReference type="ARBA" id="ARBA00022643"/>
    </source>
</evidence>
<comment type="cofactor">
    <cofactor evidence="11 12">
        <name>FMNH2</name>
        <dbReference type="ChEBI" id="CHEBI:57618"/>
    </cofactor>
    <text evidence="11 12">Reduced FMN (FMNH(2)).</text>
</comment>
<dbReference type="InterPro" id="IPR000453">
    <property type="entry name" value="Chorismate_synth"/>
</dbReference>
<dbReference type="PROSITE" id="PS00787">
    <property type="entry name" value="CHORISMATE_SYNTHASE_1"/>
    <property type="match status" value="1"/>
</dbReference>
<dbReference type="PANTHER" id="PTHR21085:SF0">
    <property type="entry name" value="CHORISMATE SYNTHASE"/>
    <property type="match status" value="1"/>
</dbReference>
<feature type="binding site" evidence="11">
    <location>
        <position position="42"/>
    </location>
    <ligand>
        <name>NADP(+)</name>
        <dbReference type="ChEBI" id="CHEBI:58349"/>
    </ligand>
</feature>
<dbReference type="EC" id="4.2.3.5" evidence="3 11"/>
<evidence type="ECO:0000313" key="14">
    <source>
        <dbReference type="EMBL" id="WFG39352.1"/>
    </source>
</evidence>
<comment type="caution">
    <text evidence="11">Lacks conserved residue(s) required for the propagation of feature annotation.</text>
</comment>
<evidence type="ECO:0000256" key="5">
    <source>
        <dbReference type="ARBA" id="ARBA00022630"/>
    </source>
</evidence>
<dbReference type="CDD" id="cd07304">
    <property type="entry name" value="Chorismate_synthase"/>
    <property type="match status" value="1"/>
</dbReference>
<reference evidence="15" key="3">
    <citation type="submission" date="2023-06" db="EMBL/GenBank/DDBJ databases">
        <title>Pangenomics reveal diversification of enzyme families and niche specialization in globally abundant SAR202 bacteria.</title>
        <authorList>
            <person name="Saw J.H.W."/>
        </authorList>
    </citation>
    <scope>NUCLEOTIDE SEQUENCE [LARGE SCALE GENOMIC DNA]</scope>
    <source>
        <strain evidence="15">JH1073</strain>
    </source>
</reference>
<dbReference type="Proteomes" id="UP001219901">
    <property type="component" value="Chromosome"/>
</dbReference>
<dbReference type="GO" id="GO:0008652">
    <property type="term" value="P:amino acid biosynthetic process"/>
    <property type="evidence" value="ECO:0007669"/>
    <property type="project" value="UniProtKB-KW"/>
</dbReference>
<feature type="binding site" evidence="11">
    <location>
        <begin position="251"/>
        <end position="252"/>
    </location>
    <ligand>
        <name>FMN</name>
        <dbReference type="ChEBI" id="CHEBI:58210"/>
    </ligand>
</feature>
<keyword evidence="8 11" id="KW-0521">NADP</keyword>
<evidence type="ECO:0000256" key="12">
    <source>
        <dbReference type="RuleBase" id="RU000605"/>
    </source>
</evidence>
<evidence type="ECO:0000256" key="10">
    <source>
        <dbReference type="ARBA" id="ARBA00023239"/>
    </source>
</evidence>
<feature type="binding site" evidence="11">
    <location>
        <position position="339"/>
    </location>
    <ligand>
        <name>FMN</name>
        <dbReference type="ChEBI" id="CHEBI:58210"/>
    </ligand>
</feature>
<dbReference type="PANTHER" id="PTHR21085">
    <property type="entry name" value="CHORISMATE SYNTHASE"/>
    <property type="match status" value="1"/>
</dbReference>
<comment type="pathway">
    <text evidence="1 11 12">Metabolic intermediate biosynthesis; chorismate biosynthesis; chorismate from D-erythrose 4-phosphate and phosphoenolpyruvate: step 7/7.</text>
</comment>
<evidence type="ECO:0000313" key="15">
    <source>
        <dbReference type="Proteomes" id="UP001219901"/>
    </source>
</evidence>
<organism evidence="14 15">
    <name type="scientific">Candidatus Lucifugimonas marina</name>
    <dbReference type="NCBI Taxonomy" id="3038979"/>
    <lineage>
        <taxon>Bacteria</taxon>
        <taxon>Bacillati</taxon>
        <taxon>Chloroflexota</taxon>
        <taxon>Dehalococcoidia</taxon>
        <taxon>SAR202 cluster</taxon>
        <taxon>Candidatus Lucifugimonadales</taxon>
        <taxon>Candidatus Lucifugimonadaceae</taxon>
        <taxon>Candidatus Lucifugimonas</taxon>
    </lineage>
</organism>
<dbReference type="GO" id="GO:0009073">
    <property type="term" value="P:aromatic amino acid family biosynthetic process"/>
    <property type="evidence" value="ECO:0007669"/>
    <property type="project" value="UniProtKB-KW"/>
</dbReference>
<keyword evidence="15" id="KW-1185">Reference proteome</keyword>
<sequence length="394" mass="42497">MTTFRYLTAGESHGPGLTVIVEGIPAGLEITEDYIENQMARRQKGYGSGGRMKIEKDRAEIRAGVRHATSLGSPIAMWIENRDFANWTDAMSISEVAEDVDKKVYTKIVPGHADFPGALKYVQHDLRNVLERASARETAARVAAGSIARRLLEEIGITIHSRAVATGDQDGSAVAAEDVDWNVVEASEVRASDDDADARFKAAIDKSKKERTTIGGVFEVVAFGAPVGLGSHVHWDRKLDARLAYAMMSINAVKGVEIGTGFANTRKPGRDIQDVIEPDPSDSRKFRQITNHAGGIEGGMSNGNPIVVNVAIKPIATMTNPLPSVDINTGELVDAAYNRSDICQVARACPVGEAMMALVLVEAMLEKFGGDSLDEIKRNHAGYVESHQAFGNPE</sequence>
<keyword evidence="10 11" id="KW-0456">Lyase</keyword>
<dbReference type="AlphaFoldDB" id="A0AAJ6CTA9"/>
<accession>A0AAJ6CTA9</accession>
<keyword evidence="7 11" id="KW-0274">FAD</keyword>
<dbReference type="GO" id="GO:0005829">
    <property type="term" value="C:cytosol"/>
    <property type="evidence" value="ECO:0007669"/>
    <property type="project" value="TreeGrafter"/>
</dbReference>
<dbReference type="RefSeq" id="WP_342822955.1">
    <property type="nucleotide sequence ID" value="NZ_CP046146.1"/>
</dbReference>
<comment type="catalytic activity">
    <reaction evidence="11 12">
        <text>5-O-(1-carboxyvinyl)-3-phosphoshikimate = chorismate + phosphate</text>
        <dbReference type="Rhea" id="RHEA:21020"/>
        <dbReference type="ChEBI" id="CHEBI:29748"/>
        <dbReference type="ChEBI" id="CHEBI:43474"/>
        <dbReference type="ChEBI" id="CHEBI:57701"/>
        <dbReference type="EC" id="4.2.3.5"/>
    </reaction>
</comment>
<keyword evidence="9 11" id="KW-0057">Aromatic amino acid biosynthesis</keyword>
<gene>
    <name evidence="11 14" type="primary">aroC</name>
    <name evidence="13" type="ORF">GKO46_02390</name>
    <name evidence="14" type="ORF">GKO48_06870</name>
</gene>
<dbReference type="NCBIfam" id="TIGR00033">
    <property type="entry name" value="aroC"/>
    <property type="match status" value="1"/>
</dbReference>
<keyword evidence="4 11" id="KW-0028">Amino-acid biosynthesis</keyword>
<reference evidence="14" key="2">
    <citation type="journal article" date="2023" name="Nat. Commun.">
        <title>Cultivation of marine bacteria of the SAR202 clade.</title>
        <authorList>
            <person name="Lim Y."/>
            <person name="Seo J.H."/>
            <person name="Giovannoni S.J."/>
            <person name="Kang I."/>
            <person name="Cho J.C."/>
        </authorList>
    </citation>
    <scope>NUCLEOTIDE SEQUENCE</scope>
    <source>
        <strain evidence="14">JH1073</strain>
    </source>
</reference>
<name>A0AAJ6CTA9_9CHLR</name>
<evidence type="ECO:0000256" key="4">
    <source>
        <dbReference type="ARBA" id="ARBA00022605"/>
    </source>
</evidence>
<evidence type="ECO:0000313" key="16">
    <source>
        <dbReference type="Proteomes" id="UP001321249"/>
    </source>
</evidence>
<dbReference type="FunFam" id="3.60.150.10:FF:000002">
    <property type="entry name" value="Chorismate synthase"/>
    <property type="match status" value="1"/>
</dbReference>
<evidence type="ECO:0000256" key="9">
    <source>
        <dbReference type="ARBA" id="ARBA00023141"/>
    </source>
</evidence>
<dbReference type="Proteomes" id="UP001321249">
    <property type="component" value="Unassembled WGS sequence"/>
</dbReference>
<protein>
    <recommendedName>
        <fullName evidence="3 11">Chorismate synthase</fullName>
        <shortName evidence="11">CS</shortName>
        <ecNumber evidence="3 11">4.2.3.5</ecNumber>
    </recommendedName>
    <alternativeName>
        <fullName evidence="11">5-enolpyruvylshikimate-3-phosphate phospholyase</fullName>
    </alternativeName>
</protein>
<comment type="subunit">
    <text evidence="11">Homotetramer.</text>
</comment>
<evidence type="ECO:0000256" key="7">
    <source>
        <dbReference type="ARBA" id="ARBA00022827"/>
    </source>
</evidence>
<keyword evidence="5 11" id="KW-0285">Flavoprotein</keyword>
<comment type="function">
    <text evidence="11">Catalyzes the anti-1,4-elimination of the C-3 phosphate and the C-6 proR hydrogen from 5-enolpyruvylshikimate-3-phosphate (EPSP) to yield chorismate, which is the branch point compound that serves as the starting substrate for the three terminal pathways of aromatic amino acid biosynthesis. This reaction introduces a second double bond into the aromatic ring system.</text>
</comment>
<dbReference type="PROSITE" id="PS00788">
    <property type="entry name" value="CHORISMATE_SYNTHASE_2"/>
    <property type="match status" value="1"/>
</dbReference>
<dbReference type="EMBL" id="CP046147">
    <property type="protein sequence ID" value="WFG39352.1"/>
    <property type="molecule type" value="Genomic_DNA"/>
</dbReference>
<dbReference type="GO" id="GO:0009423">
    <property type="term" value="P:chorismate biosynthetic process"/>
    <property type="evidence" value="ECO:0007669"/>
    <property type="project" value="UniProtKB-UniRule"/>
</dbReference>
<dbReference type="GO" id="GO:0004107">
    <property type="term" value="F:chorismate synthase activity"/>
    <property type="evidence" value="ECO:0007669"/>
    <property type="project" value="UniProtKB-UniRule"/>
</dbReference>
<evidence type="ECO:0000256" key="3">
    <source>
        <dbReference type="ARBA" id="ARBA00013036"/>
    </source>
</evidence>
<evidence type="ECO:0000256" key="1">
    <source>
        <dbReference type="ARBA" id="ARBA00005044"/>
    </source>
</evidence>
<dbReference type="HAMAP" id="MF_00300">
    <property type="entry name" value="Chorismate_synth"/>
    <property type="match status" value="1"/>
</dbReference>
<dbReference type="GO" id="GO:0010181">
    <property type="term" value="F:FMN binding"/>
    <property type="evidence" value="ECO:0007669"/>
    <property type="project" value="TreeGrafter"/>
</dbReference>
<feature type="binding site" evidence="11">
    <location>
        <position position="298"/>
    </location>
    <ligand>
        <name>FMN</name>
        <dbReference type="ChEBI" id="CHEBI:58210"/>
    </ligand>
</feature>
<evidence type="ECO:0000313" key="13">
    <source>
        <dbReference type="EMBL" id="MDG0865919.1"/>
    </source>
</evidence>
<dbReference type="NCBIfam" id="NF003793">
    <property type="entry name" value="PRK05382.1"/>
    <property type="match status" value="1"/>
</dbReference>
<evidence type="ECO:0000256" key="11">
    <source>
        <dbReference type="HAMAP-Rule" id="MF_00300"/>
    </source>
</evidence>
<feature type="binding site" evidence="11">
    <location>
        <begin position="132"/>
        <end position="134"/>
    </location>
    <ligand>
        <name>FMN</name>
        <dbReference type="ChEBI" id="CHEBI:58210"/>
    </ligand>
</feature>
<comment type="similarity">
    <text evidence="2 11 12">Belongs to the chorismate synthase family.</text>
</comment>
<dbReference type="PIRSF" id="PIRSF001456">
    <property type="entry name" value="Chorismate_synth"/>
    <property type="match status" value="1"/>
</dbReference>
<dbReference type="Gene3D" id="3.60.150.10">
    <property type="entry name" value="Chorismate synthase AroC"/>
    <property type="match status" value="1"/>
</dbReference>
<reference evidence="15 16" key="1">
    <citation type="submission" date="2019-11" db="EMBL/GenBank/DDBJ databases">
        <authorList>
            <person name="Cho J.-C."/>
        </authorList>
    </citation>
    <scope>NUCLEOTIDE SEQUENCE [LARGE SCALE GENOMIC DNA]</scope>
    <source>
        <strain evidence="14 15">JH1073</strain>
        <strain evidence="13 16">JH702</strain>
    </source>
</reference>
<evidence type="ECO:0000256" key="2">
    <source>
        <dbReference type="ARBA" id="ARBA00008014"/>
    </source>
</evidence>
<dbReference type="InterPro" id="IPR035904">
    <property type="entry name" value="Chorismate_synth_AroC_sf"/>
</dbReference>
<evidence type="ECO:0000256" key="8">
    <source>
        <dbReference type="ARBA" id="ARBA00022857"/>
    </source>
</evidence>